<name>A0A3A1WLR6_9HYPH</name>
<dbReference type="InterPro" id="IPR011928">
    <property type="entry name" value="Phage_phiJL001_Gp84"/>
</dbReference>
<gene>
    <name evidence="2" type="ORF">D3218_07965</name>
</gene>
<accession>A0A3A1WLR6</accession>
<dbReference type="EMBL" id="QYRN01000004">
    <property type="protein sequence ID" value="RIY01296.1"/>
    <property type="molecule type" value="Genomic_DNA"/>
</dbReference>
<proteinExistence type="predicted"/>
<evidence type="ECO:0000313" key="2">
    <source>
        <dbReference type="EMBL" id="RIY01296.1"/>
    </source>
</evidence>
<evidence type="ECO:0000313" key="3">
    <source>
        <dbReference type="Proteomes" id="UP000265750"/>
    </source>
</evidence>
<dbReference type="InterPro" id="IPR018964">
    <property type="entry name" value="Phage_phiJL001_Gp84_C"/>
</dbReference>
<dbReference type="NCBIfam" id="TIGR02218">
    <property type="entry name" value="phg_TIGR02218"/>
    <property type="match status" value="1"/>
</dbReference>
<dbReference type="Pfam" id="PF09931">
    <property type="entry name" value="Phage_phiJL001_Gp84_N"/>
    <property type="match status" value="1"/>
</dbReference>
<comment type="caution">
    <text evidence="2">The sequence shown here is derived from an EMBL/GenBank/DDBJ whole genome shotgun (WGS) entry which is preliminary data.</text>
</comment>
<reference evidence="3" key="1">
    <citation type="submission" date="2018-09" db="EMBL/GenBank/DDBJ databases">
        <authorList>
            <person name="Tuo L."/>
        </authorList>
    </citation>
    <scope>NUCLEOTIDE SEQUENCE [LARGE SCALE GENOMIC DNA]</scope>
    <source>
        <strain evidence="3">M2BS4Y-1</strain>
    </source>
</reference>
<evidence type="ECO:0000259" key="1">
    <source>
        <dbReference type="Pfam" id="PF09356"/>
    </source>
</evidence>
<feature type="domain" description="Bacteriophage phiJL001 Gp84 C-terminal" evidence="1">
    <location>
        <begin position="194"/>
        <end position="271"/>
    </location>
</feature>
<keyword evidence="3" id="KW-1185">Reference proteome</keyword>
<organism evidence="2 3">
    <name type="scientific">Aureimonas flava</name>
    <dbReference type="NCBI Taxonomy" id="2320271"/>
    <lineage>
        <taxon>Bacteria</taxon>
        <taxon>Pseudomonadati</taxon>
        <taxon>Pseudomonadota</taxon>
        <taxon>Alphaproteobacteria</taxon>
        <taxon>Hyphomicrobiales</taxon>
        <taxon>Aurantimonadaceae</taxon>
        <taxon>Aureimonas</taxon>
    </lineage>
</organism>
<dbReference type="AlphaFoldDB" id="A0A3A1WLR6"/>
<protein>
    <submittedName>
        <fullName evidence="2">DUF2163 domain-containing protein</fullName>
    </submittedName>
</protein>
<dbReference type="RefSeq" id="WP_119539445.1">
    <property type="nucleotide sequence ID" value="NZ_QYRN01000004.1"/>
</dbReference>
<dbReference type="OrthoDB" id="1633386at2"/>
<dbReference type="Pfam" id="PF09356">
    <property type="entry name" value="Phage_BR0599"/>
    <property type="match status" value="1"/>
</dbReference>
<sequence>MTGVSDDFRARLRQPATTLAHAWRVTRTDGEVFGFTDHDEDLAFAGTVFCARTGWTAGEAEAGLGLAAGTHAVDGALSSEAIREEDIAAGLFDGARVEIFRVDWRKPDDHLLIDVADFGEITRNDVGMTVELRGLAARLDRRHGRFYRRRCDAALGDARCRVDLAPWTRVGRIASLAERRLVLEGLGTFDLDPYRDGRLAVGTVPERTVAGLRAADDGTVVADIVEALAPSWAVGDEARVTAGCDRSFATCRERFANGLNFRGFPHIPGADAALAVAKSDGLHDGSAVVP</sequence>
<dbReference type="Proteomes" id="UP000265750">
    <property type="component" value="Unassembled WGS sequence"/>
</dbReference>